<dbReference type="Proteomes" id="UP001062846">
    <property type="component" value="Chromosome 11"/>
</dbReference>
<proteinExistence type="predicted"/>
<protein>
    <submittedName>
        <fullName evidence="1">Uncharacterized protein</fullName>
    </submittedName>
</protein>
<evidence type="ECO:0000313" key="1">
    <source>
        <dbReference type="EMBL" id="KAI8533220.1"/>
    </source>
</evidence>
<dbReference type="EMBL" id="CM046398">
    <property type="protein sequence ID" value="KAI8533220.1"/>
    <property type="molecule type" value="Genomic_DNA"/>
</dbReference>
<gene>
    <name evidence="1" type="ORF">RHMOL_Rhmol11G0280200</name>
</gene>
<sequence length="84" mass="9682">MIQLNFLIDECSHGREKNVSFCKTLLASGSLIGGLLGELTISMFIGMNPWLEPQQMQTWAKSFWLKNVVKLEREYYTLPFVINI</sequence>
<evidence type="ECO:0000313" key="2">
    <source>
        <dbReference type="Proteomes" id="UP001062846"/>
    </source>
</evidence>
<keyword evidence="2" id="KW-1185">Reference proteome</keyword>
<organism evidence="1 2">
    <name type="scientific">Rhododendron molle</name>
    <name type="common">Chinese azalea</name>
    <name type="synonym">Azalea mollis</name>
    <dbReference type="NCBI Taxonomy" id="49168"/>
    <lineage>
        <taxon>Eukaryota</taxon>
        <taxon>Viridiplantae</taxon>
        <taxon>Streptophyta</taxon>
        <taxon>Embryophyta</taxon>
        <taxon>Tracheophyta</taxon>
        <taxon>Spermatophyta</taxon>
        <taxon>Magnoliopsida</taxon>
        <taxon>eudicotyledons</taxon>
        <taxon>Gunneridae</taxon>
        <taxon>Pentapetalae</taxon>
        <taxon>asterids</taxon>
        <taxon>Ericales</taxon>
        <taxon>Ericaceae</taxon>
        <taxon>Ericoideae</taxon>
        <taxon>Rhodoreae</taxon>
        <taxon>Rhododendron</taxon>
    </lineage>
</organism>
<reference evidence="1" key="1">
    <citation type="submission" date="2022-02" db="EMBL/GenBank/DDBJ databases">
        <title>Plant Genome Project.</title>
        <authorList>
            <person name="Zhang R.-G."/>
        </authorList>
    </citation>
    <scope>NUCLEOTIDE SEQUENCE</scope>
    <source>
        <strain evidence="1">AT1</strain>
    </source>
</reference>
<accession>A0ACC0LX55</accession>
<comment type="caution">
    <text evidence="1">The sequence shown here is derived from an EMBL/GenBank/DDBJ whole genome shotgun (WGS) entry which is preliminary data.</text>
</comment>
<name>A0ACC0LX55_RHOML</name>